<dbReference type="Proteomes" id="UP000694580">
    <property type="component" value="Chromosome 3"/>
</dbReference>
<keyword evidence="7" id="KW-1185">Reference proteome</keyword>
<dbReference type="GeneTree" id="ENSGT00990000205556"/>
<dbReference type="Pfam" id="PF00957">
    <property type="entry name" value="Synaptobrevin"/>
    <property type="match status" value="1"/>
</dbReference>
<reference evidence="6 7" key="1">
    <citation type="submission" date="2020-06" db="EMBL/GenBank/DDBJ databases">
        <authorList>
            <consortium name="Wellcome Sanger Institute Data Sharing"/>
        </authorList>
    </citation>
    <scope>NUCLEOTIDE SEQUENCE [LARGE SCALE GENOMIC DNA]</scope>
</reference>
<dbReference type="PROSITE" id="PS50892">
    <property type="entry name" value="V_SNARE"/>
    <property type="match status" value="1"/>
</dbReference>
<dbReference type="InterPro" id="IPR001388">
    <property type="entry name" value="Synaptobrevin-like"/>
</dbReference>
<comment type="similarity">
    <text evidence="1">Belongs to the synaptobrevin family.</text>
</comment>
<dbReference type="Ensembl" id="ENSDCDT00010061378.1">
    <property type="protein sequence ID" value="ENSDCDP00010050936.1"/>
    <property type="gene ID" value="ENSDCDG00010030101.1"/>
</dbReference>
<name>A0AAY4E266_9TELE</name>
<dbReference type="PANTHER" id="PTHR47462:SF1">
    <property type="entry name" value="VESICLE-ASSOCIATED MEMBRANE PROTEIN 5"/>
    <property type="match status" value="1"/>
</dbReference>
<dbReference type="PRINTS" id="PR00219">
    <property type="entry name" value="SYNAPTOBREVN"/>
</dbReference>
<sequence>MFLLRKKASKLQQEVEEVKVVMIENMNKSEERSEKLTDLEERSDNLRNSGKMFVKTSQKVKDEKKKQNVRSKYILYAIVGSLALIIIIVLVISLTYNKTTSVQNTSTSSPP</sequence>
<reference evidence="6" key="3">
    <citation type="submission" date="2025-09" db="UniProtKB">
        <authorList>
            <consortium name="Ensembl"/>
        </authorList>
    </citation>
    <scope>IDENTIFICATION</scope>
</reference>
<dbReference type="Gene3D" id="1.20.5.110">
    <property type="match status" value="1"/>
</dbReference>
<protein>
    <recommendedName>
        <fullName evidence="5">V-SNARE coiled-coil homology domain-containing protein</fullName>
    </recommendedName>
</protein>
<keyword evidence="4" id="KW-0472">Membrane</keyword>
<organism evidence="6 7">
    <name type="scientific">Denticeps clupeoides</name>
    <name type="common">denticle herring</name>
    <dbReference type="NCBI Taxonomy" id="299321"/>
    <lineage>
        <taxon>Eukaryota</taxon>
        <taxon>Metazoa</taxon>
        <taxon>Chordata</taxon>
        <taxon>Craniata</taxon>
        <taxon>Vertebrata</taxon>
        <taxon>Euteleostomi</taxon>
        <taxon>Actinopterygii</taxon>
        <taxon>Neopterygii</taxon>
        <taxon>Teleostei</taxon>
        <taxon>Clupei</taxon>
        <taxon>Clupeiformes</taxon>
        <taxon>Denticipitoidei</taxon>
        <taxon>Denticipitidae</taxon>
        <taxon>Denticeps</taxon>
    </lineage>
</organism>
<dbReference type="InterPro" id="IPR042166">
    <property type="entry name" value="Vamp5"/>
</dbReference>
<keyword evidence="4" id="KW-0812">Transmembrane</keyword>
<reference evidence="6" key="2">
    <citation type="submission" date="2025-08" db="UniProtKB">
        <authorList>
            <consortium name="Ensembl"/>
        </authorList>
    </citation>
    <scope>IDENTIFICATION</scope>
</reference>
<evidence type="ECO:0000256" key="4">
    <source>
        <dbReference type="SAM" id="Phobius"/>
    </source>
</evidence>
<feature type="transmembrane region" description="Helical" evidence="4">
    <location>
        <begin position="73"/>
        <end position="96"/>
    </location>
</feature>
<feature type="domain" description="V-SNARE coiled-coil homology" evidence="5">
    <location>
        <begin position="7"/>
        <end position="67"/>
    </location>
</feature>
<dbReference type="InterPro" id="IPR042855">
    <property type="entry name" value="V_SNARE_CC"/>
</dbReference>
<evidence type="ECO:0000256" key="1">
    <source>
        <dbReference type="ARBA" id="ARBA00008025"/>
    </source>
</evidence>
<dbReference type="PANTHER" id="PTHR47462">
    <property type="entry name" value="VESICLE-ASSOCIATED MEMBRANE PROTEIN 5"/>
    <property type="match status" value="1"/>
</dbReference>
<evidence type="ECO:0000259" key="5">
    <source>
        <dbReference type="PROSITE" id="PS50892"/>
    </source>
</evidence>
<proteinExistence type="inferred from homology"/>
<evidence type="ECO:0000256" key="2">
    <source>
        <dbReference type="ARBA" id="ARBA00046280"/>
    </source>
</evidence>
<accession>A0AAY4E266</accession>
<evidence type="ECO:0000256" key="3">
    <source>
        <dbReference type="PROSITE-ProRule" id="PRU00290"/>
    </source>
</evidence>
<comment type="subcellular location">
    <subcellularLocation>
        <location evidence="2">Endomembrane system</location>
        <topology evidence="2">Single-pass type IV membrane protein</topology>
    </subcellularLocation>
</comment>
<dbReference type="GO" id="GO:0012505">
    <property type="term" value="C:endomembrane system"/>
    <property type="evidence" value="ECO:0007669"/>
    <property type="project" value="UniProtKB-SubCell"/>
</dbReference>
<dbReference type="AlphaFoldDB" id="A0AAY4E266"/>
<keyword evidence="4" id="KW-1133">Transmembrane helix</keyword>
<keyword evidence="3" id="KW-0175">Coiled coil</keyword>
<dbReference type="SUPFAM" id="SSF58038">
    <property type="entry name" value="SNARE fusion complex"/>
    <property type="match status" value="1"/>
</dbReference>
<evidence type="ECO:0000313" key="7">
    <source>
        <dbReference type="Proteomes" id="UP000694580"/>
    </source>
</evidence>
<evidence type="ECO:0000313" key="6">
    <source>
        <dbReference type="Ensembl" id="ENSDCDP00010050936.1"/>
    </source>
</evidence>
<dbReference type="GO" id="GO:0016020">
    <property type="term" value="C:membrane"/>
    <property type="evidence" value="ECO:0007669"/>
    <property type="project" value="InterPro"/>
</dbReference>
<dbReference type="GO" id="GO:0016192">
    <property type="term" value="P:vesicle-mediated transport"/>
    <property type="evidence" value="ECO:0007669"/>
    <property type="project" value="InterPro"/>
</dbReference>
<gene>
    <name evidence="6" type="primary">VAMP5</name>
</gene>